<name>A0A9W3BI47_BIOGL</name>
<dbReference type="AlphaFoldDB" id="A0A9W3BI47"/>
<proteinExistence type="predicted"/>
<keyword evidence="2" id="KW-0732">Signal</keyword>
<feature type="compositionally biased region" description="Low complexity" evidence="1">
    <location>
        <begin position="147"/>
        <end position="169"/>
    </location>
</feature>
<evidence type="ECO:0000256" key="2">
    <source>
        <dbReference type="SAM" id="SignalP"/>
    </source>
</evidence>
<feature type="chain" id="PRO_5040774831" evidence="2">
    <location>
        <begin position="23"/>
        <end position="486"/>
    </location>
</feature>
<organism evidence="3 4">
    <name type="scientific">Biomphalaria glabrata</name>
    <name type="common">Bloodfluke planorb</name>
    <name type="synonym">Freshwater snail</name>
    <dbReference type="NCBI Taxonomy" id="6526"/>
    <lineage>
        <taxon>Eukaryota</taxon>
        <taxon>Metazoa</taxon>
        <taxon>Spiralia</taxon>
        <taxon>Lophotrochozoa</taxon>
        <taxon>Mollusca</taxon>
        <taxon>Gastropoda</taxon>
        <taxon>Heterobranchia</taxon>
        <taxon>Euthyneura</taxon>
        <taxon>Panpulmonata</taxon>
        <taxon>Hygrophila</taxon>
        <taxon>Lymnaeoidea</taxon>
        <taxon>Planorbidae</taxon>
        <taxon>Biomphalaria</taxon>
    </lineage>
</organism>
<evidence type="ECO:0000313" key="3">
    <source>
        <dbReference type="Proteomes" id="UP001165740"/>
    </source>
</evidence>
<dbReference type="Proteomes" id="UP001165740">
    <property type="component" value="Chromosome 10"/>
</dbReference>
<accession>A0A9W3BI47</accession>
<keyword evidence="3" id="KW-1185">Reference proteome</keyword>
<feature type="region of interest" description="Disordered" evidence="1">
    <location>
        <begin position="145"/>
        <end position="169"/>
    </location>
</feature>
<sequence>MSSTLLLVGLFCVCRHAALTYANMYSYKSSNNIDHIWAYTQLNYSVYVPTCGWKLILQSGMVITNMTGGDEFFTYTKVDDYTYLLNSKVKYADLSISRPNDQDITLIGPFGTKDPVIIVDWFCVCNQSTHGDCQIVSDAKLSRDPYSSVQDSVSSSTASSGDGQTTTSSTLAELPSLGLTTILEYLSSFSPEATSSSFKDHYTIPDSPTPSSMLYLSSKTGTTFKATDVSSALDASVNVILDSSAASALKLTTSLSPPLDLSTAKLINLASTLEPSTTYAASATTPSTVAIVQASLSTLATSFVSSTEATSLKIAFSTSFTISFANSSTTAAHTSTLPSLSTSSDTINTSEITNVTPTSGSSSANCMTTSVLQYTSSVYQTMVSMPTPQQASGVNQASSTLTDFNLHLTKAPDLCHVNDTRTLSEARPHLFDCSFLCRDDLACLGINLWEAGGHCDLVFNVSSGDGKPRGGFYFLPGCQFYFLHRT</sequence>
<evidence type="ECO:0000256" key="1">
    <source>
        <dbReference type="SAM" id="MobiDB-lite"/>
    </source>
</evidence>
<evidence type="ECO:0000313" key="4">
    <source>
        <dbReference type="RefSeq" id="XP_055899106.1"/>
    </source>
</evidence>
<gene>
    <name evidence="4" type="primary">LOC106065501</name>
</gene>
<dbReference type="RefSeq" id="XP_055899106.1">
    <property type="nucleotide sequence ID" value="XM_056043131.1"/>
</dbReference>
<protein>
    <submittedName>
        <fullName evidence="4">Serine-rich adhesin for platelets-like</fullName>
    </submittedName>
</protein>
<feature type="signal peptide" evidence="2">
    <location>
        <begin position="1"/>
        <end position="22"/>
    </location>
</feature>
<reference evidence="4" key="1">
    <citation type="submission" date="2025-08" db="UniProtKB">
        <authorList>
            <consortium name="RefSeq"/>
        </authorList>
    </citation>
    <scope>IDENTIFICATION</scope>
</reference>
<dbReference type="GeneID" id="106065501"/>